<evidence type="ECO:0000313" key="1">
    <source>
        <dbReference type="EMBL" id="PIW76263.1"/>
    </source>
</evidence>
<dbReference type="Proteomes" id="UP000229561">
    <property type="component" value="Unassembled WGS sequence"/>
</dbReference>
<reference evidence="2" key="1">
    <citation type="submission" date="2017-09" db="EMBL/GenBank/DDBJ databases">
        <title>Depth-based differentiation of microbial function through sediment-hosted aquifers and enrichment of novel symbionts in the deep terrestrial subsurface.</title>
        <authorList>
            <person name="Probst A.J."/>
            <person name="Ladd B."/>
            <person name="Jarett J.K."/>
            <person name="Geller-Mcgrath D.E."/>
            <person name="Sieber C.M.K."/>
            <person name="Emerson J.B."/>
            <person name="Anantharaman K."/>
            <person name="Thomas B.C."/>
            <person name="Malmstrom R."/>
            <person name="Stieglmeier M."/>
            <person name="Klingl A."/>
            <person name="Woyke T."/>
            <person name="Ryan C.M."/>
            <person name="Banfield J.F."/>
        </authorList>
    </citation>
    <scope>NUCLEOTIDE SEQUENCE [LARGE SCALE GENOMIC DNA]</scope>
</reference>
<dbReference type="AlphaFoldDB" id="A0A2M7IIB4"/>
<comment type="caution">
    <text evidence="1">The sequence shown here is derived from an EMBL/GenBank/DDBJ whole genome shotgun (WGS) entry which is preliminary data.</text>
</comment>
<organism evidence="1 2">
    <name type="scientific">Candidatus Portnoybacteria bacterium CG_4_8_14_3_um_filter_40_10</name>
    <dbReference type="NCBI Taxonomy" id="1974801"/>
    <lineage>
        <taxon>Bacteria</taxon>
        <taxon>Candidatus Portnoyibacteriota</taxon>
    </lineage>
</organism>
<gene>
    <name evidence="1" type="ORF">CO001_02265</name>
</gene>
<accession>A0A2M7IIB4</accession>
<protein>
    <submittedName>
        <fullName evidence="1">Uncharacterized protein</fullName>
    </submittedName>
</protein>
<proteinExistence type="predicted"/>
<name>A0A2M7IIB4_9BACT</name>
<sequence>MTINFIQYVLGSSLSLPAHGRAGARATIFSFLYSVPPSARKKFWPSSPSLKLWRADIQAGEKEGGLSVIPTRNFCPPSFSDSDFSAAEFRISLPPAIACAKQWRAGCEMRRLFTILDFWCSIEVIESKYH</sequence>
<evidence type="ECO:0000313" key="2">
    <source>
        <dbReference type="Proteomes" id="UP000229561"/>
    </source>
</evidence>
<dbReference type="EMBL" id="PFGY01000064">
    <property type="protein sequence ID" value="PIW76263.1"/>
    <property type="molecule type" value="Genomic_DNA"/>
</dbReference>